<proteinExistence type="predicted"/>
<dbReference type="EMBL" id="CAJOBI010185571">
    <property type="protein sequence ID" value="CAF4942426.1"/>
    <property type="molecule type" value="Genomic_DNA"/>
</dbReference>
<dbReference type="EMBL" id="CAJOBJ010208718">
    <property type="protein sequence ID" value="CAF5004693.1"/>
    <property type="molecule type" value="Genomic_DNA"/>
</dbReference>
<name>A0A8S3CQA3_9BILA</name>
<evidence type="ECO:0000313" key="3">
    <source>
        <dbReference type="EMBL" id="CAF5004693.1"/>
    </source>
</evidence>
<dbReference type="Proteomes" id="UP000681720">
    <property type="component" value="Unassembled WGS sequence"/>
</dbReference>
<feature type="non-terminal residue" evidence="2">
    <location>
        <position position="1"/>
    </location>
</feature>
<evidence type="ECO:0000313" key="1">
    <source>
        <dbReference type="EMBL" id="CAF4825141.1"/>
    </source>
</evidence>
<accession>A0A8S3CQA3</accession>
<sequence length="45" mass="5187">INDPTKSDGENEKSVQVELSKETLNLVLDNFTRIREQLNTLAKRE</sequence>
<evidence type="ECO:0000313" key="2">
    <source>
        <dbReference type="EMBL" id="CAF4942426.1"/>
    </source>
</evidence>
<dbReference type="AlphaFoldDB" id="A0A8S3CQA3"/>
<gene>
    <name evidence="3" type="ORF">GIL414_LOCUS57463</name>
    <name evidence="1" type="ORF">SMN809_LOCUS48221</name>
    <name evidence="2" type="ORF">SMN809_LOCUS53714</name>
</gene>
<comment type="caution">
    <text evidence="2">The sequence shown here is derived from an EMBL/GenBank/DDBJ whole genome shotgun (WGS) entry which is preliminary data.</text>
</comment>
<evidence type="ECO:0008006" key="5">
    <source>
        <dbReference type="Google" id="ProtNLM"/>
    </source>
</evidence>
<dbReference type="Proteomes" id="UP000676336">
    <property type="component" value="Unassembled WGS sequence"/>
</dbReference>
<reference evidence="2" key="1">
    <citation type="submission" date="2021-02" db="EMBL/GenBank/DDBJ databases">
        <authorList>
            <person name="Nowell W R."/>
        </authorList>
    </citation>
    <scope>NUCLEOTIDE SEQUENCE</scope>
</reference>
<dbReference type="EMBL" id="CAJOBI010154445">
    <property type="protein sequence ID" value="CAF4825141.1"/>
    <property type="molecule type" value="Genomic_DNA"/>
</dbReference>
<evidence type="ECO:0000313" key="4">
    <source>
        <dbReference type="Proteomes" id="UP000676336"/>
    </source>
</evidence>
<protein>
    <recommendedName>
        <fullName evidence="5">COMM domain-containing protein</fullName>
    </recommendedName>
</protein>
<organism evidence="2 4">
    <name type="scientific">Rotaria magnacalcarata</name>
    <dbReference type="NCBI Taxonomy" id="392030"/>
    <lineage>
        <taxon>Eukaryota</taxon>
        <taxon>Metazoa</taxon>
        <taxon>Spiralia</taxon>
        <taxon>Gnathifera</taxon>
        <taxon>Rotifera</taxon>
        <taxon>Eurotatoria</taxon>
        <taxon>Bdelloidea</taxon>
        <taxon>Philodinida</taxon>
        <taxon>Philodinidae</taxon>
        <taxon>Rotaria</taxon>
    </lineage>
</organism>